<dbReference type="Pfam" id="PF20431">
    <property type="entry name" value="E_motif"/>
    <property type="match status" value="1"/>
</dbReference>
<evidence type="ECO:0000313" key="4">
    <source>
        <dbReference type="EMBL" id="SPD29052.1"/>
    </source>
</evidence>
<dbReference type="FunFam" id="1.25.40.10:FF:000280">
    <property type="entry name" value="Pentatricopeptide repeat-containing protein"/>
    <property type="match status" value="1"/>
</dbReference>
<dbReference type="GO" id="GO:0003723">
    <property type="term" value="F:RNA binding"/>
    <property type="evidence" value="ECO:0007669"/>
    <property type="project" value="InterPro"/>
</dbReference>
<organism evidence="4">
    <name type="scientific">Fagus sylvatica</name>
    <name type="common">Beechnut</name>
    <dbReference type="NCBI Taxonomy" id="28930"/>
    <lineage>
        <taxon>Eukaryota</taxon>
        <taxon>Viridiplantae</taxon>
        <taxon>Streptophyta</taxon>
        <taxon>Embryophyta</taxon>
        <taxon>Tracheophyta</taxon>
        <taxon>Spermatophyta</taxon>
        <taxon>Magnoliopsida</taxon>
        <taxon>eudicotyledons</taxon>
        <taxon>Gunneridae</taxon>
        <taxon>Pentapetalae</taxon>
        <taxon>rosids</taxon>
        <taxon>fabids</taxon>
        <taxon>Fagales</taxon>
        <taxon>Fagaceae</taxon>
        <taxon>Fagus</taxon>
    </lineage>
</organism>
<dbReference type="InterPro" id="IPR002885">
    <property type="entry name" value="PPR_rpt"/>
</dbReference>
<gene>
    <name evidence="4" type="ORF">FSB_LOCUS56934</name>
</gene>
<feature type="repeat" description="PPR" evidence="3">
    <location>
        <begin position="278"/>
        <end position="312"/>
    </location>
</feature>
<dbReference type="FunFam" id="1.25.40.10:FF:000031">
    <property type="entry name" value="Pentatricopeptide repeat-containing protein mitochondrial"/>
    <property type="match status" value="1"/>
</dbReference>
<dbReference type="PANTHER" id="PTHR47926">
    <property type="entry name" value="PENTATRICOPEPTIDE REPEAT-CONTAINING PROTEIN"/>
    <property type="match status" value="1"/>
</dbReference>
<evidence type="ECO:0008006" key="5">
    <source>
        <dbReference type="Google" id="ProtNLM"/>
    </source>
</evidence>
<dbReference type="InterPro" id="IPR046960">
    <property type="entry name" value="PPR_At4g14850-like_plant"/>
</dbReference>
<dbReference type="EMBL" id="OIVN01006257">
    <property type="protein sequence ID" value="SPD29052.1"/>
    <property type="molecule type" value="Genomic_DNA"/>
</dbReference>
<evidence type="ECO:0000256" key="3">
    <source>
        <dbReference type="PROSITE-ProRule" id="PRU00708"/>
    </source>
</evidence>
<dbReference type="Pfam" id="PF01535">
    <property type="entry name" value="PPR"/>
    <property type="match status" value="5"/>
</dbReference>
<dbReference type="Gene3D" id="1.25.40.10">
    <property type="entry name" value="Tetratricopeptide repeat domain"/>
    <property type="match status" value="4"/>
</dbReference>
<keyword evidence="1" id="KW-0677">Repeat</keyword>
<dbReference type="GO" id="GO:0009451">
    <property type="term" value="P:RNA modification"/>
    <property type="evidence" value="ECO:0007669"/>
    <property type="project" value="InterPro"/>
</dbReference>
<comment type="similarity">
    <text evidence="2">Belongs to the PPR family. PCMP-E subfamily.</text>
</comment>
<dbReference type="PROSITE" id="PS51375">
    <property type="entry name" value="PPR"/>
    <property type="match status" value="6"/>
</dbReference>
<evidence type="ECO:0000256" key="2">
    <source>
        <dbReference type="ARBA" id="ARBA00061659"/>
    </source>
</evidence>
<name>A0A2N9IVY5_FAGSY</name>
<dbReference type="AlphaFoldDB" id="A0A2N9IVY5"/>
<feature type="repeat" description="PPR" evidence="3">
    <location>
        <begin position="450"/>
        <end position="480"/>
    </location>
</feature>
<accession>A0A2N9IVY5</accession>
<feature type="repeat" description="PPR" evidence="3">
    <location>
        <begin position="243"/>
        <end position="277"/>
    </location>
</feature>
<dbReference type="SUPFAM" id="SSF48452">
    <property type="entry name" value="TPR-like"/>
    <property type="match status" value="1"/>
</dbReference>
<dbReference type="FunFam" id="1.25.40.10:FF:003116">
    <property type="entry name" value="Uncharacterized protein"/>
    <property type="match status" value="1"/>
</dbReference>
<feature type="repeat" description="PPR" evidence="3">
    <location>
        <begin position="379"/>
        <end position="413"/>
    </location>
</feature>
<dbReference type="InterPro" id="IPR046848">
    <property type="entry name" value="E_motif"/>
</dbReference>
<dbReference type="Pfam" id="PF13041">
    <property type="entry name" value="PPR_2"/>
    <property type="match status" value="2"/>
</dbReference>
<protein>
    <recommendedName>
        <fullName evidence="5">Pentacotripeptide-repeat region of PRORP domain-containing protein</fullName>
    </recommendedName>
</protein>
<dbReference type="PANTHER" id="PTHR47926:SF426">
    <property type="entry name" value="TETRATRICOPEPTIDE-LIKE HELICAL DOMAIN SUPERFAMILY, DYW DOMAIN-CONTAINING PROTEIN"/>
    <property type="match status" value="1"/>
</dbReference>
<dbReference type="InterPro" id="IPR011990">
    <property type="entry name" value="TPR-like_helical_dom_sf"/>
</dbReference>
<reference evidence="4" key="1">
    <citation type="submission" date="2018-02" db="EMBL/GenBank/DDBJ databases">
        <authorList>
            <person name="Cohen D.B."/>
            <person name="Kent A.D."/>
        </authorList>
    </citation>
    <scope>NUCLEOTIDE SEQUENCE</scope>
</reference>
<feature type="repeat" description="PPR" evidence="3">
    <location>
        <begin position="142"/>
        <end position="176"/>
    </location>
</feature>
<dbReference type="NCBIfam" id="TIGR00756">
    <property type="entry name" value="PPR"/>
    <property type="match status" value="6"/>
</dbReference>
<proteinExistence type="inferred from homology"/>
<feature type="repeat" description="PPR" evidence="3">
    <location>
        <begin position="41"/>
        <end position="75"/>
    </location>
</feature>
<sequence length="557" mass="62007">MPPKLPTCLPTPLSLKLIKASCTSGDLQRARHLFDQIPKPDLRTWTILISAYTQHGFPNESLKLYTLVREQEISPDRLVLLSAAKACATLGNIVKAKEVHDDAIRFGFHSDTLLGNALIDMYAKCKCVEDARRVFDCVPLKDVISWTSLSSCYVTCGLPRQGLEAFREMVLNGVRPNVVTVSSILPACSELKTLNSGREIHGFVVKHGMGENLFVCSALVSMYASCLSIRQAQLVFYNMSQRDSVLWNVILTAYFFNKECEKGLALFCQMRNEGVKLNDASWNAVIGGCIENGRTEQALGMLGQMQDLGFKPNQITITSVLPACTSLESLRMGKEIHGYVYRHLFIEDLTTTTALVFMYAKCGDLEISQRVFNMMLRKDTVAWNTIIIANSMHGKGEEALSLFKKMLDSGAKPNSVTFTGVLSGCSHSQLVDKGLLIFDSMSRDYSTKPDADHYSCMVDVLSRAGRLEEAYEFIQRMPIEPTASAWGALLSACRVHKNVELAKIAARKLFEIEPDNPGNYVLLSNIFSTVKLWDEASEIRKLMRDRGVIKEAGCSWV</sequence>
<evidence type="ECO:0000256" key="1">
    <source>
        <dbReference type="ARBA" id="ARBA00022737"/>
    </source>
</evidence>
<dbReference type="FunFam" id="1.25.40.10:FF:000344">
    <property type="entry name" value="Pentatricopeptide repeat-containing protein"/>
    <property type="match status" value="1"/>
</dbReference>